<name>A0A496PMS7_9MICC</name>
<reference evidence="1 2" key="1">
    <citation type="submission" date="2018-07" db="EMBL/GenBank/DDBJ databases">
        <title>Arthrobacter sp. nov., isolated from raw cow's milk with high bacterial count.</title>
        <authorList>
            <person name="Hahne J."/>
            <person name="Isele D."/>
            <person name="Lipski A."/>
        </authorList>
    </citation>
    <scope>NUCLEOTIDE SEQUENCE [LARGE SCALE GENOMIC DNA]</scope>
    <source>
        <strain evidence="1 2">JZ R-183</strain>
    </source>
</reference>
<proteinExistence type="predicted"/>
<sequence>MPILRTFRTDEAGQMAFREAWYDEEQAQFVINQGPVGQLSETPVVEDELTPEAGAGLMEAFAEQCQEDGYREISPEEQSWLYLRFPMKTVEGSARDRSLRDAVVGGLTGHLAWRGLGTVEGSVFGPSRLSIVVLTPEPKAAVKATLSCLREYAKSDLTKAVIAVAPGAEPLKARIKHPLPAKGDFPVDPLEQDAQE</sequence>
<dbReference type="Proteomes" id="UP000273119">
    <property type="component" value="Unassembled WGS sequence"/>
</dbReference>
<organism evidence="1 2">
    <name type="scientific">Galactobacter caseinivorans</name>
    <dbReference type="NCBI Taxonomy" id="2676123"/>
    <lineage>
        <taxon>Bacteria</taxon>
        <taxon>Bacillati</taxon>
        <taxon>Actinomycetota</taxon>
        <taxon>Actinomycetes</taxon>
        <taxon>Micrococcales</taxon>
        <taxon>Micrococcaceae</taxon>
        <taxon>Galactobacter</taxon>
    </lineage>
</organism>
<gene>
    <name evidence="1" type="ORF">DWQ67_02535</name>
</gene>
<accession>A0A496PMS7</accession>
<dbReference type="EMBL" id="QQXL01000001">
    <property type="protein sequence ID" value="RKW71724.1"/>
    <property type="molecule type" value="Genomic_DNA"/>
</dbReference>
<protein>
    <submittedName>
        <fullName evidence="1">Uncharacterized protein</fullName>
    </submittedName>
</protein>
<keyword evidence="2" id="KW-1185">Reference proteome</keyword>
<evidence type="ECO:0000313" key="2">
    <source>
        <dbReference type="Proteomes" id="UP000273119"/>
    </source>
</evidence>
<evidence type="ECO:0000313" key="1">
    <source>
        <dbReference type="EMBL" id="RKW71724.1"/>
    </source>
</evidence>
<dbReference type="RefSeq" id="WP_121483987.1">
    <property type="nucleotide sequence ID" value="NZ_QQXL01000001.1"/>
</dbReference>
<comment type="caution">
    <text evidence="1">The sequence shown here is derived from an EMBL/GenBank/DDBJ whole genome shotgun (WGS) entry which is preliminary data.</text>
</comment>
<dbReference type="AlphaFoldDB" id="A0A496PMS7"/>